<evidence type="ECO:0000256" key="4">
    <source>
        <dbReference type="ARBA" id="ARBA00022692"/>
    </source>
</evidence>
<feature type="transmembrane region" description="Helical" evidence="8">
    <location>
        <begin position="20"/>
        <end position="41"/>
    </location>
</feature>
<dbReference type="RefSeq" id="WP_319966348.1">
    <property type="nucleotide sequence ID" value="NZ_JAXAVW010000010.1"/>
</dbReference>
<feature type="transmembrane region" description="Helical" evidence="8">
    <location>
        <begin position="371"/>
        <end position="393"/>
    </location>
</feature>
<evidence type="ECO:0000256" key="2">
    <source>
        <dbReference type="ARBA" id="ARBA00022448"/>
    </source>
</evidence>
<dbReference type="SUPFAM" id="SSF103473">
    <property type="entry name" value="MFS general substrate transporter"/>
    <property type="match status" value="1"/>
</dbReference>
<dbReference type="PANTHER" id="PTHR23513">
    <property type="entry name" value="INTEGRAL MEMBRANE EFFLUX PROTEIN-RELATED"/>
    <property type="match status" value="1"/>
</dbReference>
<accession>A0ABU4SZD6</accession>
<dbReference type="EMBL" id="JAXAVW010000010">
    <property type="protein sequence ID" value="MDX8031282.1"/>
    <property type="molecule type" value="Genomic_DNA"/>
</dbReference>
<evidence type="ECO:0000256" key="1">
    <source>
        <dbReference type="ARBA" id="ARBA00004429"/>
    </source>
</evidence>
<name>A0ABU4SZD6_9PSEU</name>
<organism evidence="9 10">
    <name type="scientific">Lentzea miocenica</name>
    <dbReference type="NCBI Taxonomy" id="3095431"/>
    <lineage>
        <taxon>Bacteria</taxon>
        <taxon>Bacillati</taxon>
        <taxon>Actinomycetota</taxon>
        <taxon>Actinomycetes</taxon>
        <taxon>Pseudonocardiales</taxon>
        <taxon>Pseudonocardiaceae</taxon>
        <taxon>Lentzea</taxon>
    </lineage>
</organism>
<keyword evidence="4 8" id="KW-0812">Transmembrane</keyword>
<reference evidence="9 10" key="2">
    <citation type="submission" date="2023-11" db="EMBL/GenBank/DDBJ databases">
        <authorList>
            <person name="Lara A.C."/>
            <person name="Chronakova A."/>
        </authorList>
    </citation>
    <scope>NUCLEOTIDE SEQUENCE [LARGE SCALE GENOMIC DNA]</scope>
    <source>
        <strain evidence="9 10">BCCO 10_0856</strain>
    </source>
</reference>
<feature type="transmembrane region" description="Helical" evidence="8">
    <location>
        <begin position="207"/>
        <end position="231"/>
    </location>
</feature>
<evidence type="ECO:0000313" key="10">
    <source>
        <dbReference type="Proteomes" id="UP001285521"/>
    </source>
</evidence>
<evidence type="ECO:0000256" key="3">
    <source>
        <dbReference type="ARBA" id="ARBA00022475"/>
    </source>
</evidence>
<gene>
    <name evidence="9" type="ORF">SK803_13725</name>
</gene>
<dbReference type="InterPro" id="IPR011701">
    <property type="entry name" value="MFS"/>
</dbReference>
<feature type="transmembrane region" description="Helical" evidence="8">
    <location>
        <begin position="53"/>
        <end position="73"/>
    </location>
</feature>
<evidence type="ECO:0000256" key="8">
    <source>
        <dbReference type="SAM" id="Phobius"/>
    </source>
</evidence>
<evidence type="ECO:0000256" key="5">
    <source>
        <dbReference type="ARBA" id="ARBA00022989"/>
    </source>
</evidence>
<feature type="transmembrane region" description="Helical" evidence="8">
    <location>
        <begin position="251"/>
        <end position="276"/>
    </location>
</feature>
<evidence type="ECO:0000256" key="7">
    <source>
        <dbReference type="SAM" id="MobiDB-lite"/>
    </source>
</evidence>
<comment type="subcellular location">
    <subcellularLocation>
        <location evidence="1">Cell inner membrane</location>
        <topology evidence="1">Multi-pass membrane protein</topology>
    </subcellularLocation>
</comment>
<dbReference type="InterPro" id="IPR036259">
    <property type="entry name" value="MFS_trans_sf"/>
</dbReference>
<proteinExistence type="predicted"/>
<evidence type="ECO:0000313" key="9">
    <source>
        <dbReference type="EMBL" id="MDX8031282.1"/>
    </source>
</evidence>
<keyword evidence="5 8" id="KW-1133">Transmembrane helix</keyword>
<keyword evidence="6 8" id="KW-0472">Membrane</keyword>
<evidence type="ECO:0000256" key="6">
    <source>
        <dbReference type="ARBA" id="ARBA00023136"/>
    </source>
</evidence>
<feature type="transmembrane region" description="Helical" evidence="8">
    <location>
        <begin position="283"/>
        <end position="301"/>
    </location>
</feature>
<dbReference type="Proteomes" id="UP001285521">
    <property type="component" value="Unassembled WGS sequence"/>
</dbReference>
<feature type="transmembrane region" description="Helical" evidence="8">
    <location>
        <begin position="307"/>
        <end position="325"/>
    </location>
</feature>
<keyword evidence="10" id="KW-1185">Reference proteome</keyword>
<keyword evidence="3" id="KW-1003">Cell membrane</keyword>
<protein>
    <submittedName>
        <fullName evidence="9">MFS transporter</fullName>
    </submittedName>
</protein>
<reference evidence="9 10" key="1">
    <citation type="submission" date="2023-11" db="EMBL/GenBank/DDBJ databases">
        <title>Lentzea sokolovensis, sp. nov., Lentzea kristufkii, sp. nov., and Lentzea miocenensis, sp. nov., rare actinobacteria from Sokolov Coal Basin, Miocene lacustrine sediment, Czech Republic.</title>
        <authorList>
            <person name="Lara A."/>
            <person name="Kotroba L."/>
            <person name="Nouioui I."/>
            <person name="Neumann-Schaal M."/>
            <person name="Mast Y."/>
            <person name="Chronakova A."/>
        </authorList>
    </citation>
    <scope>NUCLEOTIDE SEQUENCE [LARGE SCALE GENOMIC DNA]</scope>
    <source>
        <strain evidence="9 10">BCCO 10_0856</strain>
    </source>
</reference>
<dbReference type="Pfam" id="PF07690">
    <property type="entry name" value="MFS_1"/>
    <property type="match status" value="1"/>
</dbReference>
<keyword evidence="2" id="KW-0813">Transport</keyword>
<dbReference type="CDD" id="cd06173">
    <property type="entry name" value="MFS_MefA_like"/>
    <property type="match status" value="1"/>
</dbReference>
<feature type="region of interest" description="Disordered" evidence="7">
    <location>
        <begin position="404"/>
        <end position="427"/>
    </location>
</feature>
<dbReference type="Gene3D" id="1.20.1250.20">
    <property type="entry name" value="MFS general substrate transporter like domains"/>
    <property type="match status" value="1"/>
</dbReference>
<dbReference type="PANTHER" id="PTHR23513:SF9">
    <property type="entry name" value="ENTEROBACTIN EXPORTER ENTS"/>
    <property type="match status" value="1"/>
</dbReference>
<feature type="transmembrane region" description="Helical" evidence="8">
    <location>
        <begin position="345"/>
        <end position="365"/>
    </location>
</feature>
<comment type="caution">
    <text evidence="9">The sequence shown here is derived from an EMBL/GenBank/DDBJ whole genome shotgun (WGS) entry which is preliminary data.</text>
</comment>
<sequence length="427" mass="44619">MRRTFRGYLRVLRKPAFRRFWLGMMVSRCGSAFTVVALSWLVLDLAGPRELGLVLLCSGLPILVCGPVAGRLLDRFPVRLLLGWDNALRGTLIAVLPVLDHFGQLRVVHICAVAAMSAALAAVSEVAEGVLVPRVVEDGDLEPANSLLSTNWELAYVVGPPAAGLLVGTAGISTALMVDAASFAVMSRLSFRLPDLRAPAREERGRPAFVVLARYPTAMVLTACAAGFLFLSGATDLLYPVYALNVLHDDAFAFGVLLGAAGAGGLCGVLCGLPMFLKLPMRVRLPVVIAAGAPALAALGLTDALPVAAVLVAVASFLWGPYYAIERSLFQRSVPDDVRGQVTGARAAVCALGFPLGSAAGGVLSSGAVSAGVIALAVAYLVLATLPLGHFTISLQHSSNADRSATCRRTSSTTPGRTSDSSSCRRR</sequence>